<sequence length="315" mass="36064">MTIIVSNLADGVTDADLLQLFESYGQVLDCEMCGKSAIVILKENAIQAKVELNGMFTRKVQKELTINQYSTTNKLIAQILESDKSNQDEDDTIIKLNRIHLQIIEDEDTIKLGQIMVKEYLNTEHNILPHLSNIIIIISSYVSVIPSNQFLLQALVKLSKYKIGDIISHYSDNQPSSIRNNCRESLNRIQQYGDALAQNNISQAGYATSLVASFSSNIQFNKEYFVSDALFDLNSYFEEMLNGRYCIRIKIRFPRQPTIVKISLEQIEEEGGNEEIDFHIHNKGEGYFRNQQQIRKQARFTLEIILNAEQDQSNR</sequence>
<dbReference type="Pfam" id="PF00076">
    <property type="entry name" value="RRM_1"/>
    <property type="match status" value="1"/>
</dbReference>
<dbReference type="SUPFAM" id="SSF54928">
    <property type="entry name" value="RNA-binding domain, RBD"/>
    <property type="match status" value="1"/>
</dbReference>
<name>A0A5J4WGK1_9EUKA</name>
<dbReference type="AlphaFoldDB" id="A0A5J4WGK1"/>
<accession>A0A5J4WGK1</accession>
<protein>
    <recommendedName>
        <fullName evidence="2">RRM domain-containing protein</fullName>
    </recommendedName>
</protein>
<evidence type="ECO:0000313" key="3">
    <source>
        <dbReference type="EMBL" id="KAA6394164.1"/>
    </source>
</evidence>
<reference evidence="3 4" key="1">
    <citation type="submission" date="2019-03" db="EMBL/GenBank/DDBJ databases">
        <title>Single cell metagenomics reveals metabolic interactions within the superorganism composed of flagellate Streblomastix strix and complex community of Bacteroidetes bacteria on its surface.</title>
        <authorList>
            <person name="Treitli S.C."/>
            <person name="Kolisko M."/>
            <person name="Husnik F."/>
            <person name="Keeling P."/>
            <person name="Hampl V."/>
        </authorList>
    </citation>
    <scope>NUCLEOTIDE SEQUENCE [LARGE SCALE GENOMIC DNA]</scope>
    <source>
        <strain evidence="3">ST1C</strain>
    </source>
</reference>
<dbReference type="InterPro" id="IPR035979">
    <property type="entry name" value="RBD_domain_sf"/>
</dbReference>
<evidence type="ECO:0000313" key="4">
    <source>
        <dbReference type="Proteomes" id="UP000324800"/>
    </source>
</evidence>
<dbReference type="InterPro" id="IPR000504">
    <property type="entry name" value="RRM_dom"/>
</dbReference>
<evidence type="ECO:0000256" key="1">
    <source>
        <dbReference type="PROSITE-ProRule" id="PRU00176"/>
    </source>
</evidence>
<keyword evidence="1" id="KW-0694">RNA-binding</keyword>
<dbReference type="SMART" id="SM00360">
    <property type="entry name" value="RRM"/>
    <property type="match status" value="1"/>
</dbReference>
<dbReference type="Gene3D" id="3.30.70.330">
    <property type="match status" value="1"/>
</dbReference>
<proteinExistence type="predicted"/>
<comment type="caution">
    <text evidence="3">The sequence shown here is derived from an EMBL/GenBank/DDBJ whole genome shotgun (WGS) entry which is preliminary data.</text>
</comment>
<dbReference type="OrthoDB" id="7763451at2759"/>
<gene>
    <name evidence="3" type="ORF">EZS28_010310</name>
</gene>
<dbReference type="EMBL" id="SNRW01002022">
    <property type="protein sequence ID" value="KAA6394164.1"/>
    <property type="molecule type" value="Genomic_DNA"/>
</dbReference>
<evidence type="ECO:0000259" key="2">
    <source>
        <dbReference type="PROSITE" id="PS50102"/>
    </source>
</evidence>
<organism evidence="3 4">
    <name type="scientific">Streblomastix strix</name>
    <dbReference type="NCBI Taxonomy" id="222440"/>
    <lineage>
        <taxon>Eukaryota</taxon>
        <taxon>Metamonada</taxon>
        <taxon>Preaxostyla</taxon>
        <taxon>Oxymonadida</taxon>
        <taxon>Streblomastigidae</taxon>
        <taxon>Streblomastix</taxon>
    </lineage>
</organism>
<feature type="domain" description="RRM" evidence="2">
    <location>
        <begin position="1"/>
        <end position="71"/>
    </location>
</feature>
<dbReference type="InterPro" id="IPR012677">
    <property type="entry name" value="Nucleotide-bd_a/b_plait_sf"/>
</dbReference>
<dbReference type="PROSITE" id="PS50102">
    <property type="entry name" value="RRM"/>
    <property type="match status" value="1"/>
</dbReference>
<dbReference type="GO" id="GO:0003723">
    <property type="term" value="F:RNA binding"/>
    <property type="evidence" value="ECO:0007669"/>
    <property type="project" value="UniProtKB-UniRule"/>
</dbReference>
<dbReference type="Proteomes" id="UP000324800">
    <property type="component" value="Unassembled WGS sequence"/>
</dbReference>